<dbReference type="PRINTS" id="PR00344">
    <property type="entry name" value="BCTRLSENSOR"/>
</dbReference>
<dbReference type="InterPro" id="IPR004358">
    <property type="entry name" value="Sig_transdc_His_kin-like_C"/>
</dbReference>
<dbReference type="Pfam" id="PF01627">
    <property type="entry name" value="Hpt"/>
    <property type="match status" value="1"/>
</dbReference>
<dbReference type="RefSeq" id="WP_022772492.1">
    <property type="nucleotide sequence ID" value="NC_022576.1"/>
</dbReference>
<keyword evidence="9" id="KW-0547">Nucleotide-binding</keyword>
<dbReference type="Pfam" id="PF00512">
    <property type="entry name" value="HisKA"/>
    <property type="match status" value="1"/>
</dbReference>
<comment type="function">
    <text evidence="16">Member of the two-component regulatory system BvgS/BvgA. Phosphorylates BvgA via a four-step phosphorelay in response to environmental signals.</text>
</comment>
<dbReference type="InterPro" id="IPR003661">
    <property type="entry name" value="HisK_dim/P_dom"/>
</dbReference>
<dbReference type="GO" id="GO:0000155">
    <property type="term" value="F:phosphorelay sensor kinase activity"/>
    <property type="evidence" value="ECO:0007669"/>
    <property type="project" value="InterPro"/>
</dbReference>
<dbReference type="GO" id="GO:0005524">
    <property type="term" value="F:ATP binding"/>
    <property type="evidence" value="ECO:0007669"/>
    <property type="project" value="UniProtKB-KW"/>
</dbReference>
<dbReference type="SMART" id="SM00086">
    <property type="entry name" value="PAC"/>
    <property type="match status" value="4"/>
</dbReference>
<evidence type="ECO:0000313" key="28">
    <source>
        <dbReference type="EMBL" id="AGX87375.1"/>
    </source>
</evidence>
<dbReference type="SMART" id="SM00388">
    <property type="entry name" value="HisKA"/>
    <property type="match status" value="1"/>
</dbReference>
<evidence type="ECO:0000256" key="14">
    <source>
        <dbReference type="ARBA" id="ARBA00023026"/>
    </source>
</evidence>
<dbReference type="InterPro" id="IPR003594">
    <property type="entry name" value="HATPase_dom"/>
</dbReference>
<evidence type="ECO:0000256" key="22">
    <source>
        <dbReference type="SAM" id="Phobius"/>
    </source>
</evidence>
<keyword evidence="14" id="KW-0843">Virulence</keyword>
<feature type="modified residue" description="4-aspartylphosphate" evidence="21">
    <location>
        <position position="1249"/>
    </location>
</feature>
<evidence type="ECO:0000256" key="10">
    <source>
        <dbReference type="ARBA" id="ARBA00022777"/>
    </source>
</evidence>
<dbReference type="Pfam" id="PF02518">
    <property type="entry name" value="HATPase_c"/>
    <property type="match status" value="1"/>
</dbReference>
<evidence type="ECO:0000256" key="3">
    <source>
        <dbReference type="ARBA" id="ARBA00012438"/>
    </source>
</evidence>
<dbReference type="STRING" id="946483.Cenrod_1285"/>
<dbReference type="PANTHER" id="PTHR45339:SF1">
    <property type="entry name" value="HYBRID SIGNAL TRANSDUCTION HISTIDINE KINASE J"/>
    <property type="match status" value="1"/>
</dbReference>
<evidence type="ECO:0000256" key="19">
    <source>
        <dbReference type="ARBA" id="ARBA00070152"/>
    </source>
</evidence>
<feature type="modified residue" description="4-aspartylphosphate" evidence="21">
    <location>
        <position position="1393"/>
    </location>
</feature>
<gene>
    <name evidence="28" type="ORF">Cenrod_1285</name>
</gene>
<dbReference type="HOGENOM" id="CLU_241499_0_0_4"/>
<keyword evidence="5 21" id="KW-0597">Phosphoprotein</keyword>
<feature type="modified residue" description="Phosphohistidine" evidence="20">
    <location>
        <position position="1542"/>
    </location>
</feature>
<dbReference type="SUPFAM" id="SSF52172">
    <property type="entry name" value="CheY-like"/>
    <property type="match status" value="2"/>
</dbReference>
<evidence type="ECO:0000256" key="20">
    <source>
        <dbReference type="PROSITE-ProRule" id="PRU00110"/>
    </source>
</evidence>
<dbReference type="KEGG" id="cbx:Cenrod_1285"/>
<evidence type="ECO:0000256" key="11">
    <source>
        <dbReference type="ARBA" id="ARBA00022840"/>
    </source>
</evidence>
<feature type="domain" description="HPt" evidence="27">
    <location>
        <begin position="1503"/>
        <end position="1601"/>
    </location>
</feature>
<proteinExistence type="predicted"/>
<keyword evidence="8" id="KW-0732">Signal</keyword>
<dbReference type="EMBL" id="CP004885">
    <property type="protein sequence ID" value="AGX87375.1"/>
    <property type="molecule type" value="Genomic_DNA"/>
</dbReference>
<keyword evidence="4" id="KW-1003">Cell membrane</keyword>
<dbReference type="InterPro" id="IPR036641">
    <property type="entry name" value="HPT_dom_sf"/>
</dbReference>
<dbReference type="InterPro" id="IPR001610">
    <property type="entry name" value="PAC"/>
</dbReference>
<evidence type="ECO:0000256" key="21">
    <source>
        <dbReference type="PROSITE-ProRule" id="PRU00169"/>
    </source>
</evidence>
<feature type="domain" description="PAS" evidence="25">
    <location>
        <begin position="421"/>
        <end position="492"/>
    </location>
</feature>
<comment type="catalytic activity">
    <reaction evidence="1">
        <text>ATP + protein L-histidine = ADP + protein N-phospho-L-histidine.</text>
        <dbReference type="EC" id="2.7.13.3"/>
    </reaction>
</comment>
<dbReference type="InterPro" id="IPR005467">
    <property type="entry name" value="His_kinase_dom"/>
</dbReference>
<dbReference type="Gene3D" id="1.20.120.160">
    <property type="entry name" value="HPT domain"/>
    <property type="match status" value="1"/>
</dbReference>
<dbReference type="InterPro" id="IPR000014">
    <property type="entry name" value="PAS"/>
</dbReference>
<dbReference type="SMART" id="SM00387">
    <property type="entry name" value="HATPase_c"/>
    <property type="match status" value="1"/>
</dbReference>
<dbReference type="PANTHER" id="PTHR45339">
    <property type="entry name" value="HYBRID SIGNAL TRANSDUCTION HISTIDINE KINASE J"/>
    <property type="match status" value="1"/>
</dbReference>
<dbReference type="FunFam" id="1.10.287.130:FF:000002">
    <property type="entry name" value="Two-component osmosensing histidine kinase"/>
    <property type="match status" value="1"/>
</dbReference>
<dbReference type="InterPro" id="IPR000700">
    <property type="entry name" value="PAS-assoc_C"/>
</dbReference>
<dbReference type="PROSITE" id="PS50109">
    <property type="entry name" value="HIS_KIN"/>
    <property type="match status" value="1"/>
</dbReference>
<dbReference type="Pfam" id="PF00072">
    <property type="entry name" value="Response_reg"/>
    <property type="match status" value="2"/>
</dbReference>
<keyword evidence="12 22" id="KW-1133">Transmembrane helix</keyword>
<evidence type="ECO:0000259" key="24">
    <source>
        <dbReference type="PROSITE" id="PS50110"/>
    </source>
</evidence>
<keyword evidence="13" id="KW-0902">Two-component regulatory system</keyword>
<dbReference type="Gene3D" id="1.10.287.130">
    <property type="match status" value="1"/>
</dbReference>
<evidence type="ECO:0000256" key="6">
    <source>
        <dbReference type="ARBA" id="ARBA00022679"/>
    </source>
</evidence>
<evidence type="ECO:0000313" key="29">
    <source>
        <dbReference type="Proteomes" id="UP000017184"/>
    </source>
</evidence>
<accession>U5N7V4</accession>
<dbReference type="SMART" id="SM00448">
    <property type="entry name" value="REC"/>
    <property type="match status" value="2"/>
</dbReference>
<evidence type="ECO:0000256" key="8">
    <source>
        <dbReference type="ARBA" id="ARBA00022729"/>
    </source>
</evidence>
<evidence type="ECO:0000256" key="18">
    <source>
        <dbReference type="ARBA" id="ARBA00068150"/>
    </source>
</evidence>
<feature type="domain" description="PAS" evidence="25">
    <location>
        <begin position="663"/>
        <end position="707"/>
    </location>
</feature>
<feature type="domain" description="PAC" evidence="26">
    <location>
        <begin position="612"/>
        <end position="666"/>
    </location>
</feature>
<dbReference type="SUPFAM" id="SSF55785">
    <property type="entry name" value="PYP-like sensor domain (PAS domain)"/>
    <property type="match status" value="4"/>
</dbReference>
<evidence type="ECO:0000256" key="9">
    <source>
        <dbReference type="ARBA" id="ARBA00022741"/>
    </source>
</evidence>
<evidence type="ECO:0000256" key="15">
    <source>
        <dbReference type="ARBA" id="ARBA00023136"/>
    </source>
</evidence>
<dbReference type="InterPro" id="IPR001789">
    <property type="entry name" value="Sig_transdc_resp-reg_receiver"/>
</dbReference>
<keyword evidence="7 22" id="KW-0812">Transmembrane</keyword>
<evidence type="ECO:0000256" key="5">
    <source>
        <dbReference type="ARBA" id="ARBA00022553"/>
    </source>
</evidence>
<dbReference type="eggNOG" id="COG0745">
    <property type="taxonomic scope" value="Bacteria"/>
</dbReference>
<dbReference type="Pfam" id="PF13426">
    <property type="entry name" value="PAS_9"/>
    <property type="match status" value="4"/>
</dbReference>
<dbReference type="InterPro" id="IPR011006">
    <property type="entry name" value="CheY-like_superfamily"/>
</dbReference>
<dbReference type="FunFam" id="3.30.565.10:FF:000010">
    <property type="entry name" value="Sensor histidine kinase RcsC"/>
    <property type="match status" value="1"/>
</dbReference>
<evidence type="ECO:0000256" key="4">
    <source>
        <dbReference type="ARBA" id="ARBA00022475"/>
    </source>
</evidence>
<dbReference type="eggNOG" id="COG2205">
    <property type="taxonomic scope" value="Bacteria"/>
</dbReference>
<dbReference type="SUPFAM" id="SSF55874">
    <property type="entry name" value="ATPase domain of HSP90 chaperone/DNA topoisomerase II/histidine kinase"/>
    <property type="match status" value="1"/>
</dbReference>
<evidence type="ECO:0000259" key="25">
    <source>
        <dbReference type="PROSITE" id="PS50112"/>
    </source>
</evidence>
<feature type="domain" description="Response regulatory" evidence="24">
    <location>
        <begin position="1195"/>
        <end position="1316"/>
    </location>
</feature>
<dbReference type="eggNOG" id="COG0784">
    <property type="taxonomic scope" value="Bacteria"/>
</dbReference>
<dbReference type="PATRIC" id="fig|946483.4.peg.1291"/>
<dbReference type="CDD" id="cd00130">
    <property type="entry name" value="PAS"/>
    <property type="match status" value="3"/>
</dbReference>
<dbReference type="PROSITE" id="PS50894">
    <property type="entry name" value="HPT"/>
    <property type="match status" value="1"/>
</dbReference>
<evidence type="ECO:0000256" key="1">
    <source>
        <dbReference type="ARBA" id="ARBA00000085"/>
    </source>
</evidence>
<dbReference type="CDD" id="cd00082">
    <property type="entry name" value="HisKA"/>
    <property type="match status" value="1"/>
</dbReference>
<keyword evidence="29" id="KW-1185">Reference proteome</keyword>
<keyword evidence="6" id="KW-0808">Transferase</keyword>
<evidence type="ECO:0000256" key="16">
    <source>
        <dbReference type="ARBA" id="ARBA00058004"/>
    </source>
</evidence>
<dbReference type="GO" id="GO:0005886">
    <property type="term" value="C:plasma membrane"/>
    <property type="evidence" value="ECO:0007669"/>
    <property type="project" value="UniProtKB-SubCell"/>
</dbReference>
<dbReference type="PROSITE" id="PS50110">
    <property type="entry name" value="RESPONSE_REGULATORY"/>
    <property type="match status" value="2"/>
</dbReference>
<dbReference type="PROSITE" id="PS50112">
    <property type="entry name" value="PAS"/>
    <property type="match status" value="3"/>
</dbReference>
<evidence type="ECO:0000256" key="7">
    <source>
        <dbReference type="ARBA" id="ARBA00022692"/>
    </source>
</evidence>
<keyword evidence="10 28" id="KW-0418">Kinase</keyword>
<dbReference type="Gene3D" id="3.30.450.20">
    <property type="entry name" value="PAS domain"/>
    <property type="match status" value="4"/>
</dbReference>
<organism evidence="28 29">
    <name type="scientific">Candidatus Symbiobacter mobilis CR</name>
    <dbReference type="NCBI Taxonomy" id="946483"/>
    <lineage>
        <taxon>Bacteria</taxon>
        <taxon>Pseudomonadati</taxon>
        <taxon>Pseudomonadota</taxon>
        <taxon>Betaproteobacteria</taxon>
        <taxon>Burkholderiales</taxon>
        <taxon>Comamonadaceae</taxon>
    </lineage>
</organism>
<feature type="domain" description="Histidine kinase" evidence="23">
    <location>
        <begin position="956"/>
        <end position="1177"/>
    </location>
</feature>
<feature type="domain" description="PAC" evidence="26">
    <location>
        <begin position="494"/>
        <end position="544"/>
    </location>
</feature>
<feature type="transmembrane region" description="Helical" evidence="22">
    <location>
        <begin position="20"/>
        <end position="46"/>
    </location>
</feature>
<evidence type="ECO:0000256" key="13">
    <source>
        <dbReference type="ARBA" id="ARBA00023012"/>
    </source>
</evidence>
<dbReference type="Gene3D" id="3.30.565.10">
    <property type="entry name" value="Histidine kinase-like ATPase, C-terminal domain"/>
    <property type="match status" value="1"/>
</dbReference>
<dbReference type="Proteomes" id="UP000017184">
    <property type="component" value="Chromosome"/>
</dbReference>
<sequence>MRTTPPPRSTQPPAPTKGALSPFLFLLLAPALGSMLLAGAVVMASIHSMQRDLRQFALEQEADAQYVAANLRFVQELATVQKLAARTLDTVVAGNATPARLDEVRISISQSLRTLQPQLWGMQQPNAPHRAILDAQSDFDRYHTHILQALQAASTDRSTSMQHAFTAGQHFLSLTACNQGLAQDLTKAMARRNEVQARSFTTLLTRLGVSAALLLVALLLLWAAVARQMVRKIATLAEALLDMANHRVDSSALIDVERIARDARHIFRELARSVLTFRDTIDARHTAETNLRERIKELSCSHDVARLTERDDLSDEALLTLVLERLPGGMRFPHLAAACLDRDGTVLGDRAVLDTDERLSVEFGGCDGVPPSRLHIAYLGALPPDAGAPFLPEERALLDALAIRLHKTLALRAVRASEIESQTLVHAIVNRAGNAINLIDAESLRIVLANDACCALLGYTRAELLAMYLSDFQAHLNPHALREQVQLVVATGAFTFENRYRRKDGSVLDVLIRASTIVRQGKVYLVVLWDDISERKQAEFALRKISLCVEQSPHAVVITDIDACIEFVNDAFVSLTGYSREEVLGHNPRLLASGKTPRSVYEDMWRTLTAGQQWMGNFVNRTKEGCERMEFAIITPLRDAQGRICNYVAVKEDITERQRTEDELRKLYLAVEQSPESIIITNLQAEIEYVNQAFTLNTGYSATEVLGANPRLLHSNKTPRSTFDDMWQCLTRGEAWQGLLHNRRKDGSEFVEFAHITPVRQPDGVISHYLAIKENVTEKQRMSLELEEYRMHLEDLVESRTLALAQTTDALRRANEEQNAVFDGATSGMALVQGMVFVRCNHRLHEILGWPHGSLVGQNTTVCRAPGQPDPLGDDSLHDTLWQGASLHREQVLRRLDDSTFWARLTGRAIDHRAPEKGAVWIIDDISDERAAAAAMVRAKELAEDAARTKADFLANMSHEIRTPMNAVIGLTHLLLKTELLPRQRDYIRKIMESGQHLMGILNDILDVSKIEAGKLAIEHVPFDLEKVLANVSVLLGEKASAKGLELLFDVDREVPQHLVGDALRLSQILINYVNNAIKFTTKGEVDVLVRVQEQSDSDVLLYFAVRDTGIGLTEEQCTRLFQSFEQADTSITRQHGGTGLGLSISRSLAELMHGQVGVQSTPGQGSTFWFTARMDRGETHPTNRMLSTHLRGRRALVVDDNDNARYVLRNLLEVMGLQVEEAPGGARALQMVDQVEIADKPFDVIFLDWQMPGMDGIEVALRLRERPLRKAPHLVMVTAFGREEVLRAAADVGLEHVLIKPVNASMLFDNVVSLLGESLAERRVASDAPSLALEGLAPIKGARILVVEDNELNQEVAGELLRDAGFLVDIAPNGQDALDKLSHSTYDLVCMDMQMPVMDGVTTTREIRKIHTPATLPIIAMTASVLAADREHCLEAGMNDFISKPLDPNQLWHVLPKWIAPRPSHTAPGVVTQGPTSSTGKAAFPLIEGLDTQKGLRRALGRTQLYESMLRRFVKSNRDWVAQCSAAIANEDRATVQRMVHTLKGNAGSICANELQTAFAEIEQAILAGATVDLVQKQVLQWEPLLLRLIEAIDTALPATTQAPPVVDAERLRTVCDKLESLLAFDDASVVDVIAESADLLRAAFPAHYPALEQAIQLFDFETALAALRAARSIG</sequence>
<evidence type="ECO:0000256" key="12">
    <source>
        <dbReference type="ARBA" id="ARBA00022989"/>
    </source>
</evidence>
<keyword evidence="15 22" id="KW-0472">Membrane</keyword>
<dbReference type="SMART" id="SM00091">
    <property type="entry name" value="PAS"/>
    <property type="match status" value="4"/>
</dbReference>
<dbReference type="InterPro" id="IPR008207">
    <property type="entry name" value="Sig_transdc_His_kin_Hpt_dom"/>
</dbReference>
<dbReference type="SUPFAM" id="SSF47226">
    <property type="entry name" value="Histidine-containing phosphotransfer domain, HPT domain"/>
    <property type="match status" value="1"/>
</dbReference>
<feature type="domain" description="PAS" evidence="25">
    <location>
        <begin position="541"/>
        <end position="587"/>
    </location>
</feature>
<dbReference type="InterPro" id="IPR036890">
    <property type="entry name" value="HATPase_C_sf"/>
</dbReference>
<feature type="domain" description="Response regulatory" evidence="24">
    <location>
        <begin position="1344"/>
        <end position="1460"/>
    </location>
</feature>
<comment type="subcellular location">
    <subcellularLocation>
        <location evidence="2">Cell membrane</location>
        <topology evidence="2">Multi-pass membrane protein</topology>
    </subcellularLocation>
</comment>
<name>U5N7V4_9BURK</name>
<evidence type="ECO:0000259" key="27">
    <source>
        <dbReference type="PROSITE" id="PS50894"/>
    </source>
</evidence>
<dbReference type="Gene3D" id="3.40.50.2300">
    <property type="match status" value="2"/>
</dbReference>
<feature type="transmembrane region" description="Helical" evidence="22">
    <location>
        <begin position="203"/>
        <end position="225"/>
    </location>
</feature>
<dbReference type="SUPFAM" id="SSF47384">
    <property type="entry name" value="Homodimeric domain of signal transducing histidine kinase"/>
    <property type="match status" value="1"/>
</dbReference>
<dbReference type="eggNOG" id="COG3829">
    <property type="taxonomic scope" value="Bacteria"/>
</dbReference>
<dbReference type="OrthoDB" id="5290456at2"/>
<dbReference type="InterPro" id="IPR036097">
    <property type="entry name" value="HisK_dim/P_sf"/>
</dbReference>
<keyword evidence="11" id="KW-0067">ATP-binding</keyword>
<comment type="subunit">
    <text evidence="17">At low DSF concentrations, interacts with RpfF.</text>
</comment>
<dbReference type="CDD" id="cd16922">
    <property type="entry name" value="HATPase_EvgS-ArcB-TorS-like"/>
    <property type="match status" value="1"/>
</dbReference>
<dbReference type="NCBIfam" id="TIGR00229">
    <property type="entry name" value="sensory_box"/>
    <property type="match status" value="3"/>
</dbReference>
<evidence type="ECO:0000256" key="17">
    <source>
        <dbReference type="ARBA" id="ARBA00064003"/>
    </source>
</evidence>
<dbReference type="eggNOG" id="COG2198">
    <property type="taxonomic scope" value="Bacteria"/>
</dbReference>
<evidence type="ECO:0000259" key="26">
    <source>
        <dbReference type="PROSITE" id="PS50113"/>
    </source>
</evidence>
<dbReference type="CDD" id="cd00088">
    <property type="entry name" value="HPT"/>
    <property type="match status" value="1"/>
</dbReference>
<protein>
    <recommendedName>
        <fullName evidence="18">Sensory/regulatory protein RpfC</fullName>
        <ecNumber evidence="3">2.7.13.3</ecNumber>
    </recommendedName>
    <alternativeName>
        <fullName evidence="19">Virulence sensor protein BvgS</fullName>
    </alternativeName>
</protein>
<feature type="domain" description="PAC" evidence="26">
    <location>
        <begin position="734"/>
        <end position="788"/>
    </location>
</feature>
<dbReference type="EC" id="2.7.13.3" evidence="3"/>
<dbReference type="InterPro" id="IPR035965">
    <property type="entry name" value="PAS-like_dom_sf"/>
</dbReference>
<dbReference type="PROSITE" id="PS50113">
    <property type="entry name" value="PAC"/>
    <property type="match status" value="3"/>
</dbReference>
<evidence type="ECO:0000259" key="23">
    <source>
        <dbReference type="PROSITE" id="PS50109"/>
    </source>
</evidence>
<dbReference type="CDD" id="cd17546">
    <property type="entry name" value="REC_hyHK_CKI1_RcsC-like"/>
    <property type="match status" value="2"/>
</dbReference>
<reference evidence="28 29" key="1">
    <citation type="journal article" date="2013" name="Genome Biol.">
        <title>Genomic analysis reveals key aspects of prokaryotic symbiosis in the phototrophic consortium "Chlorochromatium aggregatum".</title>
        <authorList>
            <person name="Liu Z."/>
            <person name="Muller J."/>
            <person name="Li T."/>
            <person name="Alvey R.M."/>
            <person name="Vogl K."/>
            <person name="Frigaard N.U."/>
            <person name="Rockwell N.C."/>
            <person name="Boyd E.S."/>
            <person name="Tomsho L.P."/>
            <person name="Schuster S.C."/>
            <person name="Henke P."/>
            <person name="Rohde M."/>
            <person name="Overmann J."/>
            <person name="Bryant D.A."/>
        </authorList>
    </citation>
    <scope>NUCLEOTIDE SEQUENCE [LARGE SCALE GENOMIC DNA]</scope>
    <source>
        <strain evidence="28">CR</strain>
    </source>
</reference>
<evidence type="ECO:0000256" key="2">
    <source>
        <dbReference type="ARBA" id="ARBA00004651"/>
    </source>
</evidence>